<evidence type="ECO:0000313" key="1">
    <source>
        <dbReference type="EMBL" id="KQK10528.1"/>
    </source>
</evidence>
<reference evidence="1 2" key="1">
    <citation type="journal article" date="2010" name="Nature">
        <title>Genome sequencing and analysis of the model grass Brachypodium distachyon.</title>
        <authorList>
            <consortium name="International Brachypodium Initiative"/>
        </authorList>
    </citation>
    <scope>NUCLEOTIDE SEQUENCE [LARGE SCALE GENOMIC DNA]</scope>
    <source>
        <strain evidence="1 2">Bd21</strain>
    </source>
</reference>
<gene>
    <name evidence="1" type="ORF">BRADI_2g54704v3</name>
</gene>
<evidence type="ECO:0000313" key="3">
    <source>
        <dbReference type="Proteomes" id="UP000008810"/>
    </source>
</evidence>
<organism evidence="1">
    <name type="scientific">Brachypodium distachyon</name>
    <name type="common">Purple false brome</name>
    <name type="synonym">Trachynia distachya</name>
    <dbReference type="NCBI Taxonomy" id="15368"/>
    <lineage>
        <taxon>Eukaryota</taxon>
        <taxon>Viridiplantae</taxon>
        <taxon>Streptophyta</taxon>
        <taxon>Embryophyta</taxon>
        <taxon>Tracheophyta</taxon>
        <taxon>Spermatophyta</taxon>
        <taxon>Magnoliopsida</taxon>
        <taxon>Liliopsida</taxon>
        <taxon>Poales</taxon>
        <taxon>Poaceae</taxon>
        <taxon>BOP clade</taxon>
        <taxon>Pooideae</taxon>
        <taxon>Stipodae</taxon>
        <taxon>Brachypodieae</taxon>
        <taxon>Brachypodium</taxon>
    </lineage>
</organism>
<keyword evidence="3" id="KW-1185">Reference proteome</keyword>
<reference evidence="2" key="3">
    <citation type="submission" date="2018-08" db="UniProtKB">
        <authorList>
            <consortium name="EnsemblPlants"/>
        </authorList>
    </citation>
    <scope>IDENTIFICATION</scope>
    <source>
        <strain evidence="2">cv. Bd21</strain>
    </source>
</reference>
<dbReference type="EnsemblPlants" id="KQK10528">
    <property type="protein sequence ID" value="KQK10528"/>
    <property type="gene ID" value="BRADI_2g54704v3"/>
</dbReference>
<evidence type="ECO:0000313" key="2">
    <source>
        <dbReference type="EnsemblPlants" id="KQK10528"/>
    </source>
</evidence>
<proteinExistence type="predicted"/>
<dbReference type="EMBL" id="CM000881">
    <property type="protein sequence ID" value="KQK10528.1"/>
    <property type="molecule type" value="Genomic_DNA"/>
</dbReference>
<accession>A0A0Q3GHH3</accession>
<sequence length="88" mass="9491">MTHLSITRGKVSQLLQAPTSGDQLTCHNSTFRQQPCPLFHLLPIHDLSDPSKILVTLAAAAPILSSLGSQLLSKSNFLAMLASFVRAH</sequence>
<dbReference type="InParanoid" id="A0A0Q3GHH3"/>
<dbReference type="Proteomes" id="UP000008810">
    <property type="component" value="Chromosome 2"/>
</dbReference>
<reference evidence="1" key="2">
    <citation type="submission" date="2017-06" db="EMBL/GenBank/DDBJ databases">
        <title>WGS assembly of Brachypodium distachyon.</title>
        <authorList>
            <consortium name="The International Brachypodium Initiative"/>
            <person name="Lucas S."/>
            <person name="Harmon-Smith M."/>
            <person name="Lail K."/>
            <person name="Tice H."/>
            <person name="Grimwood J."/>
            <person name="Bruce D."/>
            <person name="Barry K."/>
            <person name="Shu S."/>
            <person name="Lindquist E."/>
            <person name="Wang M."/>
            <person name="Pitluck S."/>
            <person name="Vogel J.P."/>
            <person name="Garvin D.F."/>
            <person name="Mockler T.C."/>
            <person name="Schmutz J."/>
            <person name="Rokhsar D."/>
            <person name="Bevan M.W."/>
        </authorList>
    </citation>
    <scope>NUCLEOTIDE SEQUENCE</scope>
    <source>
        <strain evidence="1">Bd21</strain>
    </source>
</reference>
<dbReference type="AlphaFoldDB" id="A0A0Q3GHH3"/>
<protein>
    <submittedName>
        <fullName evidence="1 2">Uncharacterized protein</fullName>
    </submittedName>
</protein>
<name>A0A0Q3GHH3_BRADI</name>
<dbReference type="Gramene" id="KQK10528">
    <property type="protein sequence ID" value="KQK10528"/>
    <property type="gene ID" value="BRADI_2g54704v3"/>
</dbReference>